<evidence type="ECO:0000256" key="3">
    <source>
        <dbReference type="ARBA" id="ARBA00022807"/>
    </source>
</evidence>
<keyword evidence="1 4" id="KW-0645">Protease</keyword>
<dbReference type="AlphaFoldDB" id="A0A4R2NPY6"/>
<proteinExistence type="inferred from homology"/>
<dbReference type="PANTHER" id="PTHR10363:SF2">
    <property type="entry name" value="BLEOMYCIN HYDROLASE"/>
    <property type="match status" value="1"/>
</dbReference>
<keyword evidence="3 4" id="KW-0788">Thiol protease</keyword>
<organism evidence="6 7">
    <name type="scientific">Scopulibacillus darangshiensis</name>
    <dbReference type="NCBI Taxonomy" id="442528"/>
    <lineage>
        <taxon>Bacteria</taxon>
        <taxon>Bacillati</taxon>
        <taxon>Bacillota</taxon>
        <taxon>Bacilli</taxon>
        <taxon>Bacillales</taxon>
        <taxon>Sporolactobacillaceae</taxon>
        <taxon>Scopulibacillus</taxon>
    </lineage>
</organism>
<evidence type="ECO:0000256" key="2">
    <source>
        <dbReference type="ARBA" id="ARBA00022801"/>
    </source>
</evidence>
<reference evidence="6 7" key="1">
    <citation type="submission" date="2019-03" db="EMBL/GenBank/DDBJ databases">
        <title>Genomic Encyclopedia of Type Strains, Phase IV (KMG-IV): sequencing the most valuable type-strain genomes for metagenomic binning, comparative biology and taxonomic classification.</title>
        <authorList>
            <person name="Goeker M."/>
        </authorList>
    </citation>
    <scope>NUCLEOTIDE SEQUENCE [LARGE SCALE GENOMIC DNA]</scope>
    <source>
        <strain evidence="6 7">DSM 19377</strain>
    </source>
</reference>
<protein>
    <recommendedName>
        <fullName evidence="4">Aminopeptidase</fullName>
    </recommendedName>
</protein>
<keyword evidence="7" id="KW-1185">Reference proteome</keyword>
<dbReference type="GO" id="GO:0043418">
    <property type="term" value="P:homocysteine catabolic process"/>
    <property type="evidence" value="ECO:0007669"/>
    <property type="project" value="TreeGrafter"/>
</dbReference>
<dbReference type="InterPro" id="IPR025660">
    <property type="entry name" value="Pept_his_AS"/>
</dbReference>
<evidence type="ECO:0000256" key="4">
    <source>
        <dbReference type="PIRNR" id="PIRNR005700"/>
    </source>
</evidence>
<dbReference type="RefSeq" id="WP_132747393.1">
    <property type="nucleotide sequence ID" value="NZ_SLXK01000032.1"/>
</dbReference>
<dbReference type="GO" id="GO:0005737">
    <property type="term" value="C:cytoplasm"/>
    <property type="evidence" value="ECO:0007669"/>
    <property type="project" value="TreeGrafter"/>
</dbReference>
<feature type="active site" evidence="5">
    <location>
        <position position="76"/>
    </location>
</feature>
<dbReference type="GO" id="GO:0009636">
    <property type="term" value="P:response to toxic substance"/>
    <property type="evidence" value="ECO:0007669"/>
    <property type="project" value="TreeGrafter"/>
</dbReference>
<dbReference type="PROSITE" id="PS00639">
    <property type="entry name" value="THIOL_PROTEASE_HIS"/>
    <property type="match status" value="1"/>
</dbReference>
<dbReference type="EMBL" id="SLXK01000032">
    <property type="protein sequence ID" value="TCP23414.1"/>
    <property type="molecule type" value="Genomic_DNA"/>
</dbReference>
<comment type="similarity">
    <text evidence="4">Belongs to the peptidase C1 family.</text>
</comment>
<dbReference type="Proteomes" id="UP000295416">
    <property type="component" value="Unassembled WGS sequence"/>
</dbReference>
<dbReference type="CDD" id="cd00585">
    <property type="entry name" value="Peptidase_C1B"/>
    <property type="match status" value="1"/>
</dbReference>
<keyword evidence="2 4" id="KW-0378">Hydrolase</keyword>
<dbReference type="Gene3D" id="3.90.70.10">
    <property type="entry name" value="Cysteine proteinases"/>
    <property type="match status" value="1"/>
</dbReference>
<dbReference type="PANTHER" id="PTHR10363">
    <property type="entry name" value="BLEOMYCIN HYDROLASE"/>
    <property type="match status" value="1"/>
</dbReference>
<dbReference type="Pfam" id="PF03051">
    <property type="entry name" value="Peptidase_C1_2"/>
    <property type="match status" value="1"/>
</dbReference>
<dbReference type="InterPro" id="IPR004134">
    <property type="entry name" value="Peptidase_C1B"/>
</dbReference>
<feature type="active site" evidence="5">
    <location>
        <position position="367"/>
    </location>
</feature>
<keyword evidence="4 6" id="KW-0031">Aminopeptidase</keyword>
<dbReference type="GO" id="GO:0070005">
    <property type="term" value="F:cysteine-type aminopeptidase activity"/>
    <property type="evidence" value="ECO:0007669"/>
    <property type="project" value="InterPro"/>
</dbReference>
<dbReference type="GO" id="GO:0006508">
    <property type="term" value="P:proteolysis"/>
    <property type="evidence" value="ECO:0007669"/>
    <property type="project" value="UniProtKB-KW"/>
</dbReference>
<dbReference type="OrthoDB" id="1111399at2"/>
<dbReference type="InterPro" id="IPR000169">
    <property type="entry name" value="Pept_cys_AS"/>
</dbReference>
<evidence type="ECO:0000313" key="7">
    <source>
        <dbReference type="Proteomes" id="UP000295416"/>
    </source>
</evidence>
<dbReference type="SUPFAM" id="SSF54001">
    <property type="entry name" value="Cysteine proteinases"/>
    <property type="match status" value="1"/>
</dbReference>
<gene>
    <name evidence="6" type="ORF">EV207_13213</name>
</gene>
<evidence type="ECO:0000256" key="1">
    <source>
        <dbReference type="ARBA" id="ARBA00022670"/>
    </source>
</evidence>
<evidence type="ECO:0000313" key="6">
    <source>
        <dbReference type="EMBL" id="TCP23414.1"/>
    </source>
</evidence>
<evidence type="ECO:0000256" key="5">
    <source>
        <dbReference type="PIRSR" id="PIRSR005700-1"/>
    </source>
</evidence>
<dbReference type="PROSITE" id="PS00139">
    <property type="entry name" value="THIOL_PROTEASE_CYS"/>
    <property type="match status" value="1"/>
</dbReference>
<name>A0A4R2NPY6_9BACL</name>
<dbReference type="InterPro" id="IPR038765">
    <property type="entry name" value="Papain-like_cys_pep_sf"/>
</dbReference>
<comment type="caution">
    <text evidence="6">The sequence shown here is derived from an EMBL/GenBank/DDBJ whole genome shotgun (WGS) entry which is preliminary data.</text>
</comment>
<dbReference type="PIRSF" id="PIRSF005700">
    <property type="entry name" value="PepC"/>
    <property type="match status" value="1"/>
</dbReference>
<accession>A0A4R2NPY6</accession>
<feature type="active site" evidence="5">
    <location>
        <position position="388"/>
    </location>
</feature>
<sequence>MGVELEKNNSISKELIDRFSKDFSNNPQQKVMMNAIKKNGINAVAMNQDSPVSMQYTFSQEITTGKITNQKQSGRCWMFAGLNTLRQHVIHTCSLESFELSQNYHMFWDKFEKANYFLESILGTLDEKTDSRLVSWLLNAPVQDGGQWEMFVNLVEKYGVVPKHVMPETFHSSSSRIMNKLLTAKLREGAAKLRAQKASTDKLRLEKEAILGDIYRMLCQFLGEPPAHFDFEYRDKDETYHRDSNLTPKTFFQKYIDINLNDYVSIINAPTDDKPFGRTYTVKYLGNVKGGKDILYLNIEIDELKKLALKQLEDNEPVWFGCDVGQMSDRDTGVMDTALYNYESALDIPLQLTKAERLDYGDSLMTHAMVLTGVNVVDGRPNRWKVENSWGKDPGKDGFFVMSDQWFDEFMYQIVVNKKHLSKELQMSLGQKPIELEPWDPMGSLA</sequence>